<name>A0A371F600_MUCPR</name>
<dbReference type="Proteomes" id="UP000257109">
    <property type="component" value="Unassembled WGS sequence"/>
</dbReference>
<accession>A0A371F600</accession>
<evidence type="ECO:0000313" key="2">
    <source>
        <dbReference type="Proteomes" id="UP000257109"/>
    </source>
</evidence>
<reference evidence="1" key="1">
    <citation type="submission" date="2018-05" db="EMBL/GenBank/DDBJ databases">
        <title>Draft genome of Mucuna pruriens seed.</title>
        <authorList>
            <person name="Nnadi N.E."/>
            <person name="Vos R."/>
            <person name="Hasami M.H."/>
            <person name="Devisetty U.K."/>
            <person name="Aguiy J.C."/>
        </authorList>
    </citation>
    <scope>NUCLEOTIDE SEQUENCE [LARGE SCALE GENOMIC DNA]</scope>
    <source>
        <strain evidence="1">JCA_2017</strain>
    </source>
</reference>
<feature type="non-terminal residue" evidence="1">
    <location>
        <position position="1"/>
    </location>
</feature>
<comment type="caution">
    <text evidence="1">The sequence shown here is derived from an EMBL/GenBank/DDBJ whole genome shotgun (WGS) entry which is preliminary data.</text>
</comment>
<dbReference type="OrthoDB" id="1424255at2759"/>
<dbReference type="AlphaFoldDB" id="A0A371F600"/>
<dbReference type="EMBL" id="QJKJ01010429">
    <property type="protein sequence ID" value="RDX73728.1"/>
    <property type="molecule type" value="Genomic_DNA"/>
</dbReference>
<protein>
    <submittedName>
        <fullName evidence="1">Uncharacterized protein</fullName>
    </submittedName>
</protein>
<proteinExistence type="predicted"/>
<organism evidence="1 2">
    <name type="scientific">Mucuna pruriens</name>
    <name type="common">Velvet bean</name>
    <name type="synonym">Dolichos pruriens</name>
    <dbReference type="NCBI Taxonomy" id="157652"/>
    <lineage>
        <taxon>Eukaryota</taxon>
        <taxon>Viridiplantae</taxon>
        <taxon>Streptophyta</taxon>
        <taxon>Embryophyta</taxon>
        <taxon>Tracheophyta</taxon>
        <taxon>Spermatophyta</taxon>
        <taxon>Magnoliopsida</taxon>
        <taxon>eudicotyledons</taxon>
        <taxon>Gunneridae</taxon>
        <taxon>Pentapetalae</taxon>
        <taxon>rosids</taxon>
        <taxon>fabids</taxon>
        <taxon>Fabales</taxon>
        <taxon>Fabaceae</taxon>
        <taxon>Papilionoideae</taxon>
        <taxon>50 kb inversion clade</taxon>
        <taxon>NPAAA clade</taxon>
        <taxon>indigoferoid/millettioid clade</taxon>
        <taxon>Phaseoleae</taxon>
        <taxon>Mucuna</taxon>
    </lineage>
</organism>
<keyword evidence="2" id="KW-1185">Reference proteome</keyword>
<sequence>MENEPSNKESTLILGRPFLMTARTKIDVHAGILSMEFGVNMVQFNIFEAMKHPTENHFVFGLDYAYLEDDQKLPIIIANNLQFEQEERLRKHKKAIAWTLADLLGINPSICVHRILLEEEAQLVRQPQRRQWVSLVQVVPKKSGMTVVKNQNDELVPTRIQNSW</sequence>
<gene>
    <name evidence="1" type="ORF">CR513_46623</name>
</gene>
<evidence type="ECO:0000313" key="1">
    <source>
        <dbReference type="EMBL" id="RDX73728.1"/>
    </source>
</evidence>